<keyword evidence="1" id="KW-0812">Transmembrane</keyword>
<proteinExistence type="predicted"/>
<sequence length="130" mass="15173">MSRTAGFYFKFIVVDTAGSLLRFPVWWYNEGLFQILKWVKQKLVYRLRAYGFGIWLRNFFVPMYGQYDLAGRVVSIFMRFFVLIGRFIAFFTEALGYTLLVLLFAALPVLALLFFLSNLFQVGVPTSYVS</sequence>
<dbReference type="Proteomes" id="UP000231581">
    <property type="component" value="Unassembled WGS sequence"/>
</dbReference>
<feature type="transmembrane region" description="Helical" evidence="1">
    <location>
        <begin position="99"/>
        <end position="120"/>
    </location>
</feature>
<accession>A0A2H0BRT6</accession>
<organism evidence="2 3">
    <name type="scientific">Candidatus Uhrbacteria bacterium CG22_combo_CG10-13_8_21_14_all_47_17</name>
    <dbReference type="NCBI Taxonomy" id="1975041"/>
    <lineage>
        <taxon>Bacteria</taxon>
        <taxon>Candidatus Uhriibacteriota</taxon>
    </lineage>
</organism>
<name>A0A2H0BRT6_9BACT</name>
<feature type="transmembrane region" description="Helical" evidence="1">
    <location>
        <begin position="6"/>
        <end position="28"/>
    </location>
</feature>
<feature type="transmembrane region" description="Helical" evidence="1">
    <location>
        <begin position="49"/>
        <end position="67"/>
    </location>
</feature>
<dbReference type="EMBL" id="PCSZ01000069">
    <property type="protein sequence ID" value="PIP60334.1"/>
    <property type="molecule type" value="Genomic_DNA"/>
</dbReference>
<dbReference type="AlphaFoldDB" id="A0A2H0BRT6"/>
<comment type="caution">
    <text evidence="2">The sequence shown here is derived from an EMBL/GenBank/DDBJ whole genome shotgun (WGS) entry which is preliminary data.</text>
</comment>
<keyword evidence="1" id="KW-1133">Transmembrane helix</keyword>
<reference evidence="2 3" key="1">
    <citation type="submission" date="2017-09" db="EMBL/GenBank/DDBJ databases">
        <title>Depth-based differentiation of microbial function through sediment-hosted aquifers and enrichment of novel symbionts in the deep terrestrial subsurface.</title>
        <authorList>
            <person name="Probst A.J."/>
            <person name="Ladd B."/>
            <person name="Jarett J.K."/>
            <person name="Geller-Mcgrath D.E."/>
            <person name="Sieber C.M."/>
            <person name="Emerson J.B."/>
            <person name="Anantharaman K."/>
            <person name="Thomas B.C."/>
            <person name="Malmstrom R."/>
            <person name="Stieglmeier M."/>
            <person name="Klingl A."/>
            <person name="Woyke T."/>
            <person name="Ryan C.M."/>
            <person name="Banfield J.F."/>
        </authorList>
    </citation>
    <scope>NUCLEOTIDE SEQUENCE [LARGE SCALE GENOMIC DNA]</scope>
    <source>
        <strain evidence="2">CG22_combo_CG10-13_8_21_14_all_47_17</strain>
    </source>
</reference>
<evidence type="ECO:0000313" key="2">
    <source>
        <dbReference type="EMBL" id="PIP60334.1"/>
    </source>
</evidence>
<evidence type="ECO:0000313" key="3">
    <source>
        <dbReference type="Proteomes" id="UP000231581"/>
    </source>
</evidence>
<evidence type="ECO:0000256" key="1">
    <source>
        <dbReference type="SAM" id="Phobius"/>
    </source>
</evidence>
<gene>
    <name evidence="2" type="ORF">COX00_03735</name>
</gene>
<protein>
    <submittedName>
        <fullName evidence="2">Uncharacterized protein</fullName>
    </submittedName>
</protein>
<keyword evidence="1" id="KW-0472">Membrane</keyword>
<feature type="transmembrane region" description="Helical" evidence="1">
    <location>
        <begin position="73"/>
        <end position="92"/>
    </location>
</feature>